<dbReference type="InterPro" id="IPR028082">
    <property type="entry name" value="Peripla_BP_I"/>
</dbReference>
<dbReference type="Proteomes" id="UP000281028">
    <property type="component" value="Unassembled WGS sequence"/>
</dbReference>
<gene>
    <name evidence="4" type="ORF">ECE50_027795</name>
</gene>
<evidence type="ECO:0000256" key="1">
    <source>
        <dbReference type="ARBA" id="ARBA00010062"/>
    </source>
</evidence>
<dbReference type="Pfam" id="PF13458">
    <property type="entry name" value="Peripla_BP_6"/>
    <property type="match status" value="1"/>
</dbReference>
<dbReference type="InterPro" id="IPR028081">
    <property type="entry name" value="Leu-bd"/>
</dbReference>
<name>A0A433WCS2_9BACT</name>
<dbReference type="SUPFAM" id="SSF53822">
    <property type="entry name" value="Periplasmic binding protein-like I"/>
    <property type="match status" value="1"/>
</dbReference>
<evidence type="ECO:0000313" key="4">
    <source>
        <dbReference type="EMBL" id="NSL90657.1"/>
    </source>
</evidence>
<organism evidence="4 5">
    <name type="scientific">Chitinophaga solisilvae</name>
    <dbReference type="NCBI Taxonomy" id="1233460"/>
    <lineage>
        <taxon>Bacteria</taxon>
        <taxon>Pseudomonadati</taxon>
        <taxon>Bacteroidota</taxon>
        <taxon>Chitinophagia</taxon>
        <taxon>Chitinophagales</taxon>
        <taxon>Chitinophagaceae</taxon>
        <taxon>Chitinophaga</taxon>
    </lineage>
</organism>
<protein>
    <submittedName>
        <fullName evidence="4">ABC transporter substrate-binding protein</fullName>
    </submittedName>
</protein>
<sequence length="382" mass="42668">MMKAGLLLPGSTMLPLIRYDFLQGLQAALQYAGIDKEVTLVTANINFGINQEQVRAEAEKMFFQEQADILIVYGDQPELSAIQQLALSLNKLVIIVNNGAKYQEDIAPNPVALYHTLQNVVQCRLTGIHAAAHGAAGVCTSFYDGGYSHVHAMSQAYADHGGKVMFNFVSDYKVKDFHLQQLQAFLQTNPDTPSLLTLFNGDLAWHFLHRLQQLPEAAGKNIFASPMLLDETLAPVYGELNPHFRIGGYVPWTRTLDTEENKQFLQNFRSFAKREGGVLSMHGWENGLLLAHLFHNAPSHEFNGRKIVQLLRDIAINSPRGPISMDNNTHHIIAPAWYVQADPNFQLSVVTCVSQTDDVWKYIAEEKRTGISSGWINTYLCA</sequence>
<comment type="similarity">
    <text evidence="1">Belongs to the leucine-binding protein family.</text>
</comment>
<comment type="caution">
    <text evidence="4">The sequence shown here is derived from an EMBL/GenBank/DDBJ whole genome shotgun (WGS) entry which is preliminary data.</text>
</comment>
<evidence type="ECO:0000259" key="3">
    <source>
        <dbReference type="Pfam" id="PF13458"/>
    </source>
</evidence>
<dbReference type="AlphaFoldDB" id="A0A433WCS2"/>
<proteinExistence type="inferred from homology"/>
<dbReference type="EMBL" id="RIAR02000001">
    <property type="protein sequence ID" value="NSL90657.1"/>
    <property type="molecule type" value="Genomic_DNA"/>
</dbReference>
<evidence type="ECO:0000256" key="2">
    <source>
        <dbReference type="ARBA" id="ARBA00022729"/>
    </source>
</evidence>
<dbReference type="Gene3D" id="3.40.50.2300">
    <property type="match status" value="2"/>
</dbReference>
<reference evidence="4" key="1">
    <citation type="submission" date="2020-05" db="EMBL/GenBank/DDBJ databases">
        <title>Chitinophaga laudate sp. nov., isolated from a tropical peat swamp.</title>
        <authorList>
            <person name="Goh C.B.S."/>
            <person name="Lee M.S."/>
            <person name="Parimannan S."/>
            <person name="Pasbakhsh P."/>
            <person name="Yule C.M."/>
            <person name="Rajandas H."/>
            <person name="Loke S."/>
            <person name="Croft L."/>
            <person name="Tan J.B.L."/>
        </authorList>
    </citation>
    <scope>NUCLEOTIDE SEQUENCE</scope>
    <source>
        <strain evidence="4">Mgbs1</strain>
    </source>
</reference>
<keyword evidence="2" id="KW-0732">Signal</keyword>
<evidence type="ECO:0000313" key="5">
    <source>
        <dbReference type="Proteomes" id="UP000281028"/>
    </source>
</evidence>
<dbReference type="OrthoDB" id="947273at2"/>
<feature type="domain" description="Leucine-binding protein" evidence="3">
    <location>
        <begin position="3"/>
        <end position="342"/>
    </location>
</feature>
<accession>A0A433WCS2</accession>
<keyword evidence="5" id="KW-1185">Reference proteome</keyword>